<organism evidence="4 5">
    <name type="scientific">Sphingobacterium kyonggiense</name>
    <dbReference type="NCBI Taxonomy" id="714075"/>
    <lineage>
        <taxon>Bacteria</taxon>
        <taxon>Pseudomonadati</taxon>
        <taxon>Bacteroidota</taxon>
        <taxon>Sphingobacteriia</taxon>
        <taxon>Sphingobacteriales</taxon>
        <taxon>Sphingobacteriaceae</taxon>
        <taxon>Sphingobacterium</taxon>
    </lineage>
</organism>
<dbReference type="CDD" id="cd00338">
    <property type="entry name" value="Ser_Recombinase"/>
    <property type="match status" value="1"/>
</dbReference>
<protein>
    <recommendedName>
        <fullName evidence="6">DNA invertase Pin-like site-specific DNA recombinase</fullName>
    </recommendedName>
</protein>
<evidence type="ECO:0000313" key="5">
    <source>
        <dbReference type="Proteomes" id="UP001500101"/>
    </source>
</evidence>
<feature type="coiled-coil region" evidence="1">
    <location>
        <begin position="353"/>
        <end position="397"/>
    </location>
</feature>
<feature type="domain" description="Resolvase/invertase-type recombinase catalytic" evidence="2">
    <location>
        <begin position="2"/>
        <end position="152"/>
    </location>
</feature>
<dbReference type="Gene3D" id="3.40.50.1390">
    <property type="entry name" value="Resolvase, N-terminal catalytic domain"/>
    <property type="match status" value="1"/>
</dbReference>
<dbReference type="PROSITE" id="PS51737">
    <property type="entry name" value="RECOMBINASE_DNA_BIND"/>
    <property type="match status" value="1"/>
</dbReference>
<evidence type="ECO:0000313" key="4">
    <source>
        <dbReference type="EMBL" id="GAA4131987.1"/>
    </source>
</evidence>
<reference evidence="5" key="1">
    <citation type="journal article" date="2019" name="Int. J. Syst. Evol. Microbiol.">
        <title>The Global Catalogue of Microorganisms (GCM) 10K type strain sequencing project: providing services to taxonomists for standard genome sequencing and annotation.</title>
        <authorList>
            <consortium name="The Broad Institute Genomics Platform"/>
            <consortium name="The Broad Institute Genome Sequencing Center for Infectious Disease"/>
            <person name="Wu L."/>
            <person name="Ma J."/>
        </authorList>
    </citation>
    <scope>NUCLEOTIDE SEQUENCE [LARGE SCALE GENOMIC DNA]</scope>
    <source>
        <strain evidence="5">JCM 16704</strain>
    </source>
</reference>
<evidence type="ECO:0008006" key="6">
    <source>
        <dbReference type="Google" id="ProtNLM"/>
    </source>
</evidence>
<dbReference type="SMART" id="SM00857">
    <property type="entry name" value="Resolvase"/>
    <property type="match status" value="1"/>
</dbReference>
<keyword evidence="5" id="KW-1185">Reference proteome</keyword>
<gene>
    <name evidence="4" type="ORF">GCM10022216_02630</name>
</gene>
<dbReference type="InterPro" id="IPR038109">
    <property type="entry name" value="DNA_bind_recomb_sf"/>
</dbReference>
<dbReference type="Gene3D" id="3.90.1750.20">
    <property type="entry name" value="Putative Large Serine Recombinase, Chain B, Domain 2"/>
    <property type="match status" value="1"/>
</dbReference>
<keyword evidence="1" id="KW-0175">Coiled coil</keyword>
<dbReference type="PROSITE" id="PS51736">
    <property type="entry name" value="RECOMBINASES_3"/>
    <property type="match status" value="1"/>
</dbReference>
<sequence length="555" mass="64834">MKAMGYVRKSTKDQSHYSLDYQKKSIREYCERNGVELSDIYTDDGESSYTFDRPDFQALEKFIRENKRQVKYLVIFDHDRFSRNLAEALQKIDQLERTFGLTVLAVNEPLDIDTSDPAVFIQRAFKYLMANHELLMIRKRAKMGIRQAQESGRHVSGAPFGYINAREPGGKGKLVVDESRAFIVQRIFRDYLNGVPHYIIHKEAKKIGFTLTGNDSVARVLGNCLYAGLVKVPATPKQPERIIKGLHEPIISEEQYWMVQEMLTTNKRKEQQKPKEDFPLKGLLQSPCCGGKMTAGWSKGNQKKYIYYRCIKHSNVNISGKLLHEKYERMVSFLNLRQDDVDRIVSYVKDELNKELDNRKKQEKVKLEQLVEIERKIDRLEERMINEELEVSTYKKYMTRFKAERGQLVDGINYLKQGAEDHYQQQLLVLPYLLNLTAIFKKSSIAVQHSIMREMFKHGLTFREGAFRTTWINPVFEHNLLILKKEGLLFLEQPNDDPGKIPLRRGGRIRTYDLHIPNVARYRATLHPEMVSPLFCVAQIYGDFYFCQVFFNKIL</sequence>
<dbReference type="Pfam" id="PF00239">
    <property type="entry name" value="Resolvase"/>
    <property type="match status" value="1"/>
</dbReference>
<dbReference type="PANTHER" id="PTHR30461:SF23">
    <property type="entry name" value="DNA RECOMBINASE-RELATED"/>
    <property type="match status" value="1"/>
</dbReference>
<proteinExistence type="predicted"/>
<dbReference type="Pfam" id="PF07508">
    <property type="entry name" value="Recombinase"/>
    <property type="match status" value="1"/>
</dbReference>
<evidence type="ECO:0000256" key="1">
    <source>
        <dbReference type="SAM" id="Coils"/>
    </source>
</evidence>
<dbReference type="InterPro" id="IPR036162">
    <property type="entry name" value="Resolvase-like_N_sf"/>
</dbReference>
<feature type="domain" description="Recombinase" evidence="3">
    <location>
        <begin position="159"/>
        <end position="269"/>
    </location>
</feature>
<evidence type="ECO:0000259" key="2">
    <source>
        <dbReference type="PROSITE" id="PS51736"/>
    </source>
</evidence>
<dbReference type="SUPFAM" id="SSF53041">
    <property type="entry name" value="Resolvase-like"/>
    <property type="match status" value="1"/>
</dbReference>
<dbReference type="Proteomes" id="UP001500101">
    <property type="component" value="Unassembled WGS sequence"/>
</dbReference>
<evidence type="ECO:0000259" key="3">
    <source>
        <dbReference type="PROSITE" id="PS51737"/>
    </source>
</evidence>
<dbReference type="EMBL" id="BAAAZI010000004">
    <property type="protein sequence ID" value="GAA4131987.1"/>
    <property type="molecule type" value="Genomic_DNA"/>
</dbReference>
<accession>A0ABP7Y9S5</accession>
<dbReference type="PANTHER" id="PTHR30461">
    <property type="entry name" value="DNA-INVERTASE FROM LAMBDOID PROPHAGE"/>
    <property type="match status" value="1"/>
</dbReference>
<comment type="caution">
    <text evidence="4">The sequence shown here is derived from an EMBL/GenBank/DDBJ whole genome shotgun (WGS) entry which is preliminary data.</text>
</comment>
<dbReference type="InterPro" id="IPR011109">
    <property type="entry name" value="DNA_bind_recombinase_dom"/>
</dbReference>
<dbReference type="InterPro" id="IPR006119">
    <property type="entry name" value="Resolv_N"/>
</dbReference>
<dbReference type="InterPro" id="IPR050639">
    <property type="entry name" value="SSR_resolvase"/>
</dbReference>
<name>A0ABP7Y9S5_9SPHI</name>